<dbReference type="EMBL" id="KF900790">
    <property type="protein sequence ID" value="AIF07094.1"/>
    <property type="molecule type" value="Genomic_DNA"/>
</dbReference>
<organism evidence="1">
    <name type="scientific">uncultured marine thaumarchaeote KM3_199_D03</name>
    <dbReference type="NCBI Taxonomy" id="1456091"/>
    <lineage>
        <taxon>Archaea</taxon>
        <taxon>Nitrososphaerota</taxon>
        <taxon>environmental samples</taxon>
    </lineage>
</organism>
<dbReference type="GO" id="GO:0015774">
    <property type="term" value="P:polysaccharide transport"/>
    <property type="evidence" value="ECO:0007669"/>
    <property type="project" value="InterPro"/>
</dbReference>
<evidence type="ECO:0008006" key="2">
    <source>
        <dbReference type="Google" id="ProtNLM"/>
    </source>
</evidence>
<dbReference type="Pfam" id="PF05159">
    <property type="entry name" value="Capsule_synth"/>
    <property type="match status" value="1"/>
</dbReference>
<dbReference type="InterPro" id="IPR007833">
    <property type="entry name" value="Capsule_polysaccharide_synth"/>
</dbReference>
<name>A0A075GTN5_9ARCH</name>
<sequence>MNSKIIFWINDDLVQIGLTKILQEKYNFENYAILNITEKQKQFFQKQRLVKFNKIWYYHDHIHKTSKTPDLAYLKSIEEKYKINLWLLASNERFFSEFNKFYKFSQNEILSILEQECKLFENIIDKVQPDFFLAAVTTLHHDHLFYEICKAKGVKVLMIKPSFLLGKFIISSETDTIENIQSSTSYHFSSLTELQNYLKKYSSNIQVKRNLNEFQSSKRDYLQAAVQFLFSANSNPKTHYTYYGRSKFAVLKNMIVYTIKRRYRKNFINKNLIYDFENKKPFIYFPLHIEQERGLLIDAPFYTNQIELIRNIAKSLPVGYDLYVKEHPTQVLRGWRSISDYKQIMDLPNVTLIHPSIKSEDIIKKSSLVVTIGGTSGLEAAFYGKPSIIFTDQEYSILPSVHKIKTTNELPNAIKTSLKKQLRISDLNNYINLIESNSFEFDFHRLSVEFDNYFHLGGFLADVKIPINKMKSFLEQNNGDYEKLAAEFVKKIQKYEHQKSL</sequence>
<proteinExistence type="predicted"/>
<reference evidence="1" key="1">
    <citation type="journal article" date="2014" name="Genome Biol. Evol.">
        <title>Pangenome evidence for extensive interdomain horizontal transfer affecting lineage core and shell genes in uncultured planktonic thaumarchaeota and euryarchaeota.</title>
        <authorList>
            <person name="Deschamps P."/>
            <person name="Zivanovic Y."/>
            <person name="Moreira D."/>
            <person name="Rodriguez-Valera F."/>
            <person name="Lopez-Garcia P."/>
        </authorList>
    </citation>
    <scope>NUCLEOTIDE SEQUENCE</scope>
</reference>
<dbReference type="GO" id="GO:0000271">
    <property type="term" value="P:polysaccharide biosynthetic process"/>
    <property type="evidence" value="ECO:0007669"/>
    <property type="project" value="InterPro"/>
</dbReference>
<protein>
    <recommendedName>
        <fullName evidence="2">Capsule polysaccharide biosynthesis protein</fullName>
    </recommendedName>
</protein>
<dbReference type="AlphaFoldDB" id="A0A075GTN5"/>
<accession>A0A075GTN5</accession>
<evidence type="ECO:0000313" key="1">
    <source>
        <dbReference type="EMBL" id="AIF07094.1"/>
    </source>
</evidence>